<evidence type="ECO:0000313" key="2">
    <source>
        <dbReference type="EMBL" id="KAL3082646.1"/>
    </source>
</evidence>
<name>A0ABD2IYR1_9BILA</name>
<gene>
    <name evidence="2" type="ORF">niasHT_031357</name>
</gene>
<dbReference type="Proteomes" id="UP001620626">
    <property type="component" value="Unassembled WGS sequence"/>
</dbReference>
<dbReference type="EMBL" id="JBICBT010001103">
    <property type="protein sequence ID" value="KAL3082646.1"/>
    <property type="molecule type" value="Genomic_DNA"/>
</dbReference>
<evidence type="ECO:0000256" key="1">
    <source>
        <dbReference type="SAM" id="MobiDB-lite"/>
    </source>
</evidence>
<accession>A0ABD2IYR1</accession>
<feature type="compositionally biased region" description="Acidic residues" evidence="1">
    <location>
        <begin position="139"/>
        <end position="150"/>
    </location>
</feature>
<protein>
    <submittedName>
        <fullName evidence="2">Uncharacterized protein</fullName>
    </submittedName>
</protein>
<dbReference type="AlphaFoldDB" id="A0ABD2IYR1"/>
<proteinExistence type="predicted"/>
<feature type="region of interest" description="Disordered" evidence="1">
    <location>
        <begin position="128"/>
        <end position="152"/>
    </location>
</feature>
<reference evidence="2 3" key="1">
    <citation type="submission" date="2024-10" db="EMBL/GenBank/DDBJ databases">
        <authorList>
            <person name="Kim D."/>
        </authorList>
    </citation>
    <scope>NUCLEOTIDE SEQUENCE [LARGE SCALE GENOMIC DNA]</scope>
    <source>
        <strain evidence="2">BH-2024</strain>
    </source>
</reference>
<evidence type="ECO:0000313" key="3">
    <source>
        <dbReference type="Proteomes" id="UP001620626"/>
    </source>
</evidence>
<comment type="caution">
    <text evidence="2">The sequence shown here is derived from an EMBL/GenBank/DDBJ whole genome shotgun (WGS) entry which is preliminary data.</text>
</comment>
<keyword evidence="3" id="KW-1185">Reference proteome</keyword>
<sequence length="171" mass="19851">MAEENPKWREAKEREEAAETMRRIYASQQRDHSLYIRDRAKFEIFDKLTFRGPWSADILRELHKLAYKGGEFENDVWVGKFRGEYGAYEPEGMNFSGVKRAKVKDGVEELVVDAMCVRMCSNPSTLRAPRASMTVPEEGGSEYEKEEANDDEHRKFFKLMRPTTDNGRNDG</sequence>
<organism evidence="2 3">
    <name type="scientific">Heterodera trifolii</name>
    <dbReference type="NCBI Taxonomy" id="157864"/>
    <lineage>
        <taxon>Eukaryota</taxon>
        <taxon>Metazoa</taxon>
        <taxon>Ecdysozoa</taxon>
        <taxon>Nematoda</taxon>
        <taxon>Chromadorea</taxon>
        <taxon>Rhabditida</taxon>
        <taxon>Tylenchina</taxon>
        <taxon>Tylenchomorpha</taxon>
        <taxon>Tylenchoidea</taxon>
        <taxon>Heteroderidae</taxon>
        <taxon>Heteroderinae</taxon>
        <taxon>Heterodera</taxon>
    </lineage>
</organism>